<keyword evidence="1" id="KW-0812">Transmembrane</keyword>
<evidence type="ECO:0000313" key="3">
    <source>
        <dbReference type="Proteomes" id="UP000614996"/>
    </source>
</evidence>
<dbReference type="EMBL" id="BOPO01000006">
    <property type="protein sequence ID" value="GIL25352.1"/>
    <property type="molecule type" value="Genomic_DNA"/>
</dbReference>
<dbReference type="AlphaFoldDB" id="A0A8J4AA38"/>
<feature type="transmembrane region" description="Helical" evidence="1">
    <location>
        <begin position="12"/>
        <end position="32"/>
    </location>
</feature>
<gene>
    <name evidence="2" type="ORF">NUM_06070</name>
</gene>
<protein>
    <submittedName>
        <fullName evidence="2">Uncharacterized protein</fullName>
    </submittedName>
</protein>
<dbReference type="PROSITE" id="PS51257">
    <property type="entry name" value="PROKAR_LIPOPROTEIN"/>
    <property type="match status" value="1"/>
</dbReference>
<evidence type="ECO:0000256" key="1">
    <source>
        <dbReference type="SAM" id="Phobius"/>
    </source>
</evidence>
<proteinExistence type="predicted"/>
<keyword evidence="1" id="KW-0472">Membrane</keyword>
<dbReference type="Proteomes" id="UP000614996">
    <property type="component" value="Unassembled WGS sequence"/>
</dbReference>
<comment type="caution">
    <text evidence="2">The sequence shown here is derived from an EMBL/GenBank/DDBJ whole genome shotgun (WGS) entry which is preliminary data.</text>
</comment>
<name>A0A8J4AA38_9ACTN</name>
<sequence>MPGPGRCRRPPTDILLTGIAAASCLVVGTLHWSTWNIDQVRDATAPNAGVT</sequence>
<evidence type="ECO:0000313" key="2">
    <source>
        <dbReference type="EMBL" id="GIL25352.1"/>
    </source>
</evidence>
<reference evidence="3" key="1">
    <citation type="journal article" date="2021" name="Int. J. Syst. Evol. Microbiol.">
        <title>Actinocatenispora comari sp. nov., an endophytic actinomycete isolated from aerial parts of Comarum salesowianum.</title>
        <authorList>
            <person name="Oyunbileg N."/>
            <person name="Iizaka Y."/>
            <person name="Hamada M."/>
            <person name="Davaapurev B.O."/>
            <person name="Fukumoto A."/>
            <person name="Tsetseg B."/>
            <person name="Kato F."/>
            <person name="Tamura T."/>
            <person name="Batkhuu J."/>
            <person name="Anzai Y."/>
        </authorList>
    </citation>
    <scope>NUCLEOTIDE SEQUENCE [LARGE SCALE GENOMIC DNA]</scope>
    <source>
        <strain evidence="3">NUM-2625</strain>
    </source>
</reference>
<keyword evidence="3" id="KW-1185">Reference proteome</keyword>
<keyword evidence="1" id="KW-1133">Transmembrane helix</keyword>
<organism evidence="2 3">
    <name type="scientific">Actinocatenispora comari</name>
    <dbReference type="NCBI Taxonomy" id="2807577"/>
    <lineage>
        <taxon>Bacteria</taxon>
        <taxon>Bacillati</taxon>
        <taxon>Actinomycetota</taxon>
        <taxon>Actinomycetes</taxon>
        <taxon>Micromonosporales</taxon>
        <taxon>Micromonosporaceae</taxon>
        <taxon>Actinocatenispora</taxon>
    </lineage>
</organism>
<accession>A0A8J4AA38</accession>